<name>A0A837ITH2_9LACO</name>
<dbReference type="EC" id="2.7.7.40" evidence="4"/>
<dbReference type="GO" id="GO:1902012">
    <property type="term" value="P:poly(ribitol phosphate) teichoic acid biosynthetic process"/>
    <property type="evidence" value="ECO:0007669"/>
    <property type="project" value="UniProtKB-UniRule"/>
</dbReference>
<dbReference type="GO" id="GO:0008299">
    <property type="term" value="P:isoprenoid biosynthetic process"/>
    <property type="evidence" value="ECO:0007669"/>
    <property type="project" value="InterPro"/>
</dbReference>
<comment type="function">
    <text evidence="4">Catalyzes the transfer of the cytidylyl group of CTP to D-ribitol 5-phosphate.</text>
</comment>
<keyword evidence="4" id="KW-0961">Cell wall biogenesis/degradation</keyword>
<dbReference type="InterPro" id="IPR018294">
    <property type="entry name" value="ISPD_synthase_CS"/>
</dbReference>
<feature type="site" description="Positions ribitol 5-phosphate for the nucleophilic attack" evidence="4">
    <location>
        <position position="168"/>
    </location>
</feature>
<dbReference type="SUPFAM" id="SSF53448">
    <property type="entry name" value="Nucleotide-diphospho-sugar transferases"/>
    <property type="match status" value="1"/>
</dbReference>
<comment type="caution">
    <text evidence="5">The sequence shown here is derived from an EMBL/GenBank/DDBJ whole genome shotgun (WGS) entry which is preliminary data.</text>
</comment>
<gene>
    <name evidence="4" type="primary">tarI</name>
    <name evidence="5" type="ORF">LRB_267</name>
</gene>
<protein>
    <recommendedName>
        <fullName evidence="4">Ribitol-5-phosphate cytidylyltransferase</fullName>
        <ecNumber evidence="4">2.7.7.40</ecNumber>
    </recommendedName>
</protein>
<dbReference type="PANTHER" id="PTHR43015">
    <property type="entry name" value="D-RIBITOL-5-PHOSPHATE CYTIDYLYLTRANSFERASE"/>
    <property type="match status" value="1"/>
</dbReference>
<dbReference type="InterPro" id="IPR029044">
    <property type="entry name" value="Nucleotide-diphossugar_trans"/>
</dbReference>
<feature type="binding site" evidence="4">
    <location>
        <begin position="17"/>
        <end position="20"/>
    </location>
    <ligand>
        <name>CTP</name>
        <dbReference type="ChEBI" id="CHEBI:37563"/>
    </ligand>
</feature>
<dbReference type="AlphaFoldDB" id="A0A837ITH2"/>
<feature type="binding site" evidence="4">
    <location>
        <begin position="90"/>
        <end position="96"/>
    </location>
    <ligand>
        <name>CTP</name>
        <dbReference type="ChEBI" id="CHEBI:37563"/>
    </ligand>
</feature>
<evidence type="ECO:0000313" key="5">
    <source>
        <dbReference type="EMBL" id="KLA47152.1"/>
    </source>
</evidence>
<comment type="caution">
    <text evidence="4">Lacks conserved residue(s) required for the propagation of feature annotation.</text>
</comment>
<dbReference type="UniPathway" id="UPA00790"/>
<dbReference type="FunFam" id="3.90.550.10:FF:000003">
    <property type="entry name" value="2-C-methyl-D-erythritol 4-phosphate cytidylyltransferase"/>
    <property type="match status" value="1"/>
</dbReference>
<dbReference type="PROSITE" id="PS01295">
    <property type="entry name" value="ISPD"/>
    <property type="match status" value="1"/>
</dbReference>
<evidence type="ECO:0000256" key="1">
    <source>
        <dbReference type="ARBA" id="ARBA00022679"/>
    </source>
</evidence>
<sequence>MIIASREVFNMNIAVIFAGGVGSRMRSKERPKQFLNMHGKPIIIHTLELFENHPEIDAIVVSCVKDWIPYFKDLLEKYNIKKVKEVVEGGATGQDSIYNGLCAAERVANGEESVVLIHDGVRPLIRPKTISDNIESVKKRGSSITSVVVKETVLMVDDENGIEEVPDRSRSRLARAPQSFWLKDIIGAHRKAIAENKHDFIDSCSMMQYYGHKLYLIEGPQENIKITTPDDFYTMRALLDAREDEQIYGLE</sequence>
<feature type="site" description="Transition state stabilizer" evidence="4">
    <location>
        <position position="32"/>
    </location>
</feature>
<keyword evidence="1 4" id="KW-0808">Transferase</keyword>
<evidence type="ECO:0000256" key="2">
    <source>
        <dbReference type="ARBA" id="ARBA00022695"/>
    </source>
</evidence>
<dbReference type="EMBL" id="JHAJ01000013">
    <property type="protein sequence ID" value="KLA47152.1"/>
    <property type="molecule type" value="Genomic_DNA"/>
</dbReference>
<dbReference type="Pfam" id="PF01128">
    <property type="entry name" value="IspD"/>
    <property type="match status" value="1"/>
</dbReference>
<organism evidence="5 6">
    <name type="scientific">Ligilactobacillus ruminis</name>
    <dbReference type="NCBI Taxonomy" id="1623"/>
    <lineage>
        <taxon>Bacteria</taxon>
        <taxon>Bacillati</taxon>
        <taxon>Bacillota</taxon>
        <taxon>Bacilli</taxon>
        <taxon>Lactobacillales</taxon>
        <taxon>Lactobacillaceae</taxon>
        <taxon>Ligilactobacillus</taxon>
    </lineage>
</organism>
<dbReference type="InterPro" id="IPR034709">
    <property type="entry name" value="TarI"/>
</dbReference>
<feature type="site" description="Transition state stabilizer" evidence="4">
    <location>
        <position position="24"/>
    </location>
</feature>
<comment type="catalytic activity">
    <reaction evidence="4">
        <text>D-ribitol 5-phosphate + CTP + H(+) = CDP-L-ribitol + diphosphate</text>
        <dbReference type="Rhea" id="RHEA:12456"/>
        <dbReference type="ChEBI" id="CHEBI:15378"/>
        <dbReference type="ChEBI" id="CHEBI:33019"/>
        <dbReference type="ChEBI" id="CHEBI:37563"/>
        <dbReference type="ChEBI" id="CHEBI:57608"/>
        <dbReference type="ChEBI" id="CHEBI:57695"/>
        <dbReference type="EC" id="2.7.7.40"/>
    </reaction>
</comment>
<dbReference type="GO" id="GO:0050518">
    <property type="term" value="F:2-C-methyl-D-erythritol 4-phosphate cytidylyltransferase activity"/>
    <property type="evidence" value="ECO:0007669"/>
    <property type="project" value="UniProtKB-ARBA"/>
</dbReference>
<dbReference type="PANTHER" id="PTHR43015:SF1">
    <property type="entry name" value="D-RIBITOL-5-PHOSPHATE CYTIDYLYLTRANSFERASE"/>
    <property type="match status" value="1"/>
</dbReference>
<keyword evidence="2 4" id="KW-0548">Nucleotidyltransferase</keyword>
<evidence type="ECO:0000256" key="3">
    <source>
        <dbReference type="ARBA" id="ARBA00022944"/>
    </source>
</evidence>
<comment type="pathway">
    <text evidence="4">Cell wall biogenesis; poly(ribitol phosphate) teichoic acid biosynthesis.</text>
</comment>
<dbReference type="GO" id="GO:0071555">
    <property type="term" value="P:cell wall organization"/>
    <property type="evidence" value="ECO:0007669"/>
    <property type="project" value="UniProtKB-KW"/>
</dbReference>
<feature type="site" description="Positions ribitol 5-phosphate for the nucleophilic attack" evidence="4">
    <location>
        <position position="225"/>
    </location>
</feature>
<dbReference type="InterPro" id="IPR034683">
    <property type="entry name" value="IspD/TarI"/>
</dbReference>
<dbReference type="Proteomes" id="UP000035618">
    <property type="component" value="Unassembled WGS sequence"/>
</dbReference>
<comment type="similarity">
    <text evidence="4">Belongs to the IspD/TarI cytidylyltransferase family. TarI subfamily.</text>
</comment>
<keyword evidence="3 4" id="KW-0777">Teichoic acid biosynthesis</keyword>
<dbReference type="HAMAP" id="MF_02068">
    <property type="entry name" value="TarI"/>
    <property type="match status" value="1"/>
</dbReference>
<dbReference type="Gene3D" id="3.90.550.10">
    <property type="entry name" value="Spore Coat Polysaccharide Biosynthesis Protein SpsA, Chain A"/>
    <property type="match status" value="1"/>
</dbReference>
<accession>A0A837ITH2</accession>
<evidence type="ECO:0000256" key="4">
    <source>
        <dbReference type="HAMAP-Rule" id="MF_02068"/>
    </source>
</evidence>
<dbReference type="GO" id="GO:0047349">
    <property type="term" value="F:D-ribitol-5-phosphate cytidylyltransferase activity"/>
    <property type="evidence" value="ECO:0007669"/>
    <property type="project" value="UniProtKB-UniRule"/>
</dbReference>
<dbReference type="GO" id="GO:0005829">
    <property type="term" value="C:cytosol"/>
    <property type="evidence" value="ECO:0007669"/>
    <property type="project" value="TreeGrafter"/>
</dbReference>
<dbReference type="NCBIfam" id="NF001183">
    <property type="entry name" value="PRK00155.1-3"/>
    <property type="match status" value="1"/>
</dbReference>
<reference evidence="5 6" key="1">
    <citation type="journal article" date="2015" name="BMC Microbiol.">
        <title>Lactobacillus ruminis strains cluster according to their mammalian gut source.</title>
        <authorList>
            <person name="O' Donnell M.M."/>
            <person name="Harris H.M."/>
            <person name="Lynch D.B."/>
            <person name="Ross R.P."/>
            <person name="O'Toole P.W."/>
        </authorList>
    </citation>
    <scope>NUCLEOTIDE SEQUENCE [LARGE SCALE GENOMIC DNA]</scope>
    <source>
        <strain evidence="5 6">ATCC 27780</strain>
    </source>
</reference>
<evidence type="ECO:0000313" key="6">
    <source>
        <dbReference type="Proteomes" id="UP000035618"/>
    </source>
</evidence>
<proteinExistence type="inferred from homology"/>
<dbReference type="CDD" id="cd02516">
    <property type="entry name" value="CDP-ME_synthetase"/>
    <property type="match status" value="1"/>
</dbReference>